<keyword evidence="1" id="KW-0732">Signal</keyword>
<evidence type="ECO:0008006" key="4">
    <source>
        <dbReference type="Google" id="ProtNLM"/>
    </source>
</evidence>
<feature type="chain" id="PRO_5021423339" description="Secreted protein" evidence="1">
    <location>
        <begin position="19"/>
        <end position="115"/>
    </location>
</feature>
<name>A0A4Y2F862_ARAVE</name>
<dbReference type="Proteomes" id="UP000499080">
    <property type="component" value="Unassembled WGS sequence"/>
</dbReference>
<evidence type="ECO:0000256" key="1">
    <source>
        <dbReference type="SAM" id="SignalP"/>
    </source>
</evidence>
<reference evidence="2 3" key="1">
    <citation type="journal article" date="2019" name="Sci. Rep.">
        <title>Orb-weaving spider Araneus ventricosus genome elucidates the spidroin gene catalogue.</title>
        <authorList>
            <person name="Kono N."/>
            <person name="Nakamura H."/>
            <person name="Ohtoshi R."/>
            <person name="Moran D.A.P."/>
            <person name="Shinohara A."/>
            <person name="Yoshida Y."/>
            <person name="Fujiwara M."/>
            <person name="Mori M."/>
            <person name="Tomita M."/>
            <person name="Arakawa K."/>
        </authorList>
    </citation>
    <scope>NUCLEOTIDE SEQUENCE [LARGE SCALE GENOMIC DNA]</scope>
</reference>
<comment type="caution">
    <text evidence="2">The sequence shown here is derived from an EMBL/GenBank/DDBJ whole genome shotgun (WGS) entry which is preliminary data.</text>
</comment>
<gene>
    <name evidence="2" type="ORF">AVEN_239856_1</name>
</gene>
<sequence length="115" mass="13061">MFVPSVILLFCTQQLALAQCLHPLGRLCRRGQINKYPSSYCSKRPTMASPKQHGPIIYILSPSATSCERNASYWSINSISVMDTDNRDYYSGIPILEIAWLHVENSAIEKFRYTS</sequence>
<feature type="signal peptide" evidence="1">
    <location>
        <begin position="1"/>
        <end position="18"/>
    </location>
</feature>
<dbReference type="EMBL" id="BGPR01000848">
    <property type="protein sequence ID" value="GBM37710.1"/>
    <property type="molecule type" value="Genomic_DNA"/>
</dbReference>
<accession>A0A4Y2F862</accession>
<keyword evidence="3" id="KW-1185">Reference proteome</keyword>
<proteinExistence type="predicted"/>
<organism evidence="2 3">
    <name type="scientific">Araneus ventricosus</name>
    <name type="common">Orbweaver spider</name>
    <name type="synonym">Epeira ventricosa</name>
    <dbReference type="NCBI Taxonomy" id="182803"/>
    <lineage>
        <taxon>Eukaryota</taxon>
        <taxon>Metazoa</taxon>
        <taxon>Ecdysozoa</taxon>
        <taxon>Arthropoda</taxon>
        <taxon>Chelicerata</taxon>
        <taxon>Arachnida</taxon>
        <taxon>Araneae</taxon>
        <taxon>Araneomorphae</taxon>
        <taxon>Entelegynae</taxon>
        <taxon>Araneoidea</taxon>
        <taxon>Araneidae</taxon>
        <taxon>Araneus</taxon>
    </lineage>
</organism>
<protein>
    <recommendedName>
        <fullName evidence="4">Secreted protein</fullName>
    </recommendedName>
</protein>
<evidence type="ECO:0000313" key="2">
    <source>
        <dbReference type="EMBL" id="GBM37710.1"/>
    </source>
</evidence>
<dbReference type="AlphaFoldDB" id="A0A4Y2F862"/>
<evidence type="ECO:0000313" key="3">
    <source>
        <dbReference type="Proteomes" id="UP000499080"/>
    </source>
</evidence>